<dbReference type="AlphaFoldDB" id="A0A452Z4N9"/>
<dbReference type="Gramene" id="AET1Gv20631800.17">
    <property type="protein sequence ID" value="AET1Gv20631800.17"/>
    <property type="gene ID" value="AET1Gv20631800"/>
</dbReference>
<evidence type="ECO:0000256" key="1">
    <source>
        <dbReference type="SAM" id="MobiDB-lite"/>
    </source>
</evidence>
<name>A0A452Z4N9_AEGTS</name>
<feature type="compositionally biased region" description="Basic and acidic residues" evidence="1">
    <location>
        <begin position="1"/>
        <end position="11"/>
    </location>
</feature>
<feature type="compositionally biased region" description="Polar residues" evidence="1">
    <location>
        <begin position="74"/>
        <end position="88"/>
    </location>
</feature>
<reference evidence="2" key="5">
    <citation type="journal article" date="2021" name="G3 (Bethesda)">
        <title>Aegilops tauschii genome assembly Aet v5.0 features greater sequence contiguity and improved annotation.</title>
        <authorList>
            <person name="Wang L."/>
            <person name="Zhu T."/>
            <person name="Rodriguez J.C."/>
            <person name="Deal K.R."/>
            <person name="Dubcovsky J."/>
            <person name="McGuire P.E."/>
            <person name="Lux T."/>
            <person name="Spannagl M."/>
            <person name="Mayer K.F.X."/>
            <person name="Baldrich P."/>
            <person name="Meyers B.C."/>
            <person name="Huo N."/>
            <person name="Gu Y.Q."/>
            <person name="Zhou H."/>
            <person name="Devos K.M."/>
            <person name="Bennetzen J.L."/>
            <person name="Unver T."/>
            <person name="Budak H."/>
            <person name="Gulick P.J."/>
            <person name="Galiba G."/>
            <person name="Kalapos B."/>
            <person name="Nelson D.R."/>
            <person name="Li P."/>
            <person name="You F.M."/>
            <person name="Luo M.C."/>
            <person name="Dvorak J."/>
        </authorList>
    </citation>
    <scope>NUCLEOTIDE SEQUENCE [LARGE SCALE GENOMIC DNA]</scope>
    <source>
        <strain evidence="2">cv. AL8/78</strain>
    </source>
</reference>
<organism evidence="2 3">
    <name type="scientific">Aegilops tauschii subsp. strangulata</name>
    <name type="common">Goatgrass</name>
    <dbReference type="NCBI Taxonomy" id="200361"/>
    <lineage>
        <taxon>Eukaryota</taxon>
        <taxon>Viridiplantae</taxon>
        <taxon>Streptophyta</taxon>
        <taxon>Embryophyta</taxon>
        <taxon>Tracheophyta</taxon>
        <taxon>Spermatophyta</taxon>
        <taxon>Magnoliopsida</taxon>
        <taxon>Liliopsida</taxon>
        <taxon>Poales</taxon>
        <taxon>Poaceae</taxon>
        <taxon>BOP clade</taxon>
        <taxon>Pooideae</taxon>
        <taxon>Triticodae</taxon>
        <taxon>Triticeae</taxon>
        <taxon>Triticinae</taxon>
        <taxon>Aegilops</taxon>
    </lineage>
</organism>
<reference evidence="2" key="3">
    <citation type="journal article" date="2017" name="Nature">
        <title>Genome sequence of the progenitor of the wheat D genome Aegilops tauschii.</title>
        <authorList>
            <person name="Luo M.C."/>
            <person name="Gu Y.Q."/>
            <person name="Puiu D."/>
            <person name="Wang H."/>
            <person name="Twardziok S.O."/>
            <person name="Deal K.R."/>
            <person name="Huo N."/>
            <person name="Zhu T."/>
            <person name="Wang L."/>
            <person name="Wang Y."/>
            <person name="McGuire P.E."/>
            <person name="Liu S."/>
            <person name="Long H."/>
            <person name="Ramasamy R.K."/>
            <person name="Rodriguez J.C."/>
            <person name="Van S.L."/>
            <person name="Yuan L."/>
            <person name="Wang Z."/>
            <person name="Xia Z."/>
            <person name="Xiao L."/>
            <person name="Anderson O.D."/>
            <person name="Ouyang S."/>
            <person name="Liang Y."/>
            <person name="Zimin A.V."/>
            <person name="Pertea G."/>
            <person name="Qi P."/>
            <person name="Bennetzen J.L."/>
            <person name="Dai X."/>
            <person name="Dawson M.W."/>
            <person name="Muller H.G."/>
            <person name="Kugler K."/>
            <person name="Rivarola-Duarte L."/>
            <person name="Spannagl M."/>
            <person name="Mayer K.F.X."/>
            <person name="Lu F.H."/>
            <person name="Bevan M.W."/>
            <person name="Leroy P."/>
            <person name="Li P."/>
            <person name="You F.M."/>
            <person name="Sun Q."/>
            <person name="Liu Z."/>
            <person name="Lyons E."/>
            <person name="Wicker T."/>
            <person name="Salzberg S.L."/>
            <person name="Devos K.M."/>
            <person name="Dvorak J."/>
        </authorList>
    </citation>
    <scope>NUCLEOTIDE SEQUENCE [LARGE SCALE GENOMIC DNA]</scope>
    <source>
        <strain evidence="2">cv. AL8/78</strain>
    </source>
</reference>
<feature type="compositionally biased region" description="Basic and acidic residues" evidence="1">
    <location>
        <begin position="134"/>
        <end position="150"/>
    </location>
</feature>
<reference evidence="3" key="1">
    <citation type="journal article" date="2014" name="Science">
        <title>Ancient hybridizations among the ancestral genomes of bread wheat.</title>
        <authorList>
            <consortium name="International Wheat Genome Sequencing Consortium,"/>
            <person name="Marcussen T."/>
            <person name="Sandve S.R."/>
            <person name="Heier L."/>
            <person name="Spannagl M."/>
            <person name="Pfeifer M."/>
            <person name="Jakobsen K.S."/>
            <person name="Wulff B.B."/>
            <person name="Steuernagel B."/>
            <person name="Mayer K.F."/>
            <person name="Olsen O.A."/>
        </authorList>
    </citation>
    <scope>NUCLEOTIDE SEQUENCE [LARGE SCALE GENOMIC DNA]</scope>
    <source>
        <strain evidence="3">cv. AL8/78</strain>
    </source>
</reference>
<reference evidence="2" key="4">
    <citation type="submission" date="2019-03" db="UniProtKB">
        <authorList>
            <consortium name="EnsemblPlants"/>
        </authorList>
    </citation>
    <scope>IDENTIFICATION</scope>
</reference>
<feature type="compositionally biased region" description="Basic and acidic residues" evidence="1">
    <location>
        <begin position="168"/>
        <end position="178"/>
    </location>
</feature>
<reference evidence="3" key="2">
    <citation type="journal article" date="2017" name="Nat. Plants">
        <title>The Aegilops tauschii genome reveals multiple impacts of transposons.</title>
        <authorList>
            <person name="Zhao G."/>
            <person name="Zou C."/>
            <person name="Li K."/>
            <person name="Wang K."/>
            <person name="Li T."/>
            <person name="Gao L."/>
            <person name="Zhang X."/>
            <person name="Wang H."/>
            <person name="Yang Z."/>
            <person name="Liu X."/>
            <person name="Jiang W."/>
            <person name="Mao L."/>
            <person name="Kong X."/>
            <person name="Jiao Y."/>
            <person name="Jia J."/>
        </authorList>
    </citation>
    <scope>NUCLEOTIDE SEQUENCE [LARGE SCALE GENOMIC DNA]</scope>
    <source>
        <strain evidence="3">cv. AL8/78</strain>
    </source>
</reference>
<keyword evidence="3" id="KW-1185">Reference proteome</keyword>
<evidence type="ECO:0000313" key="3">
    <source>
        <dbReference type="Proteomes" id="UP000015105"/>
    </source>
</evidence>
<dbReference type="Proteomes" id="UP000015105">
    <property type="component" value="Chromosome 1D"/>
</dbReference>
<sequence length="275" mass="29949">NLMQHPRDSLRRLRPSLRRANLAGSDDEDFEPPNPKPAAQKKKPPPKKASAPVKDEEDDELAVLKDRLAAYNLEDSSPEPNAMETEQQQKGKKGRNGPSKRGAAKKAMSSLAESSDEDMAEPRHESEGGGSSMEVEKKTKGRKPAAEKPKATTIRKRAPAQSKVMKQKVMEEIFKPTDDSNLSAPSPEKKVRRIRSSPFNKKSGSLLQREAGASTGAEDAEAPPSGSSAEPVAPRRTVRERKVAIVYADSGSDDDEESEDEDASEPSESDYSGED</sequence>
<evidence type="ECO:0000313" key="2">
    <source>
        <dbReference type="EnsemblPlants" id="AET1Gv20631800.17"/>
    </source>
</evidence>
<protein>
    <submittedName>
        <fullName evidence="2">Uncharacterized protein</fullName>
    </submittedName>
</protein>
<feature type="region of interest" description="Disordered" evidence="1">
    <location>
        <begin position="1"/>
        <end position="275"/>
    </location>
</feature>
<feature type="compositionally biased region" description="Acidic residues" evidence="1">
    <location>
        <begin position="251"/>
        <end position="275"/>
    </location>
</feature>
<proteinExistence type="predicted"/>
<dbReference type="EnsemblPlants" id="AET1Gv20631800.17">
    <property type="protein sequence ID" value="AET1Gv20631800.17"/>
    <property type="gene ID" value="AET1Gv20631800"/>
</dbReference>
<accession>A0A452Z4N9</accession>
<feature type="compositionally biased region" description="Polar residues" evidence="1">
    <location>
        <begin position="197"/>
        <end position="206"/>
    </location>
</feature>